<proteinExistence type="predicted"/>
<keyword evidence="2" id="KW-1185">Reference proteome</keyword>
<accession>A0A8X7RB97</accession>
<sequence length="122" mass="13565">MAEQVVYIQNEADRTRRCTKLGKYLDGFAKQLYDTIGANVAVFARSDRGRVYQYSSPLPGGLDDVMDRLGYTPTMEFDLLGKLRRDSDPLELGGRSMIELAGLESRLVSAMEAIEVALANLE</sequence>
<reference evidence="1 2" key="1">
    <citation type="submission" date="2020-02" db="EMBL/GenBank/DDBJ databases">
        <authorList>
            <person name="Ma Q."/>
            <person name="Huang Y."/>
            <person name="Song X."/>
            <person name="Pei D."/>
        </authorList>
    </citation>
    <scope>NUCLEOTIDE SEQUENCE [LARGE SCALE GENOMIC DNA]</scope>
    <source>
        <strain evidence="1">Sxm20200214</strain>
        <tissue evidence="1">Leaf</tissue>
    </source>
</reference>
<evidence type="ECO:0000313" key="2">
    <source>
        <dbReference type="Proteomes" id="UP000886595"/>
    </source>
</evidence>
<dbReference type="EMBL" id="JAAMPC010000010">
    <property type="protein sequence ID" value="KAG2285161.1"/>
    <property type="molecule type" value="Genomic_DNA"/>
</dbReference>
<name>A0A8X7RB97_BRACI</name>
<dbReference type="AlphaFoldDB" id="A0A8X7RB97"/>
<comment type="caution">
    <text evidence="1">The sequence shown here is derived from an EMBL/GenBank/DDBJ whole genome shotgun (WGS) entry which is preliminary data.</text>
</comment>
<organism evidence="1 2">
    <name type="scientific">Brassica carinata</name>
    <name type="common">Ethiopian mustard</name>
    <name type="synonym">Abyssinian cabbage</name>
    <dbReference type="NCBI Taxonomy" id="52824"/>
    <lineage>
        <taxon>Eukaryota</taxon>
        <taxon>Viridiplantae</taxon>
        <taxon>Streptophyta</taxon>
        <taxon>Embryophyta</taxon>
        <taxon>Tracheophyta</taxon>
        <taxon>Spermatophyta</taxon>
        <taxon>Magnoliopsida</taxon>
        <taxon>eudicotyledons</taxon>
        <taxon>Gunneridae</taxon>
        <taxon>Pentapetalae</taxon>
        <taxon>rosids</taxon>
        <taxon>malvids</taxon>
        <taxon>Brassicales</taxon>
        <taxon>Brassicaceae</taxon>
        <taxon>Brassiceae</taxon>
        <taxon>Brassica</taxon>
    </lineage>
</organism>
<gene>
    <name evidence="1" type="ORF">Bca52824_044765</name>
</gene>
<evidence type="ECO:0000313" key="1">
    <source>
        <dbReference type="EMBL" id="KAG2285161.1"/>
    </source>
</evidence>
<protein>
    <submittedName>
        <fullName evidence="1">Uncharacterized protein</fullName>
    </submittedName>
</protein>
<dbReference type="Proteomes" id="UP000886595">
    <property type="component" value="Unassembled WGS sequence"/>
</dbReference>